<name>A0ABV6QKP0_9ACTN</name>
<dbReference type="GO" id="GO:0016853">
    <property type="term" value="F:isomerase activity"/>
    <property type="evidence" value="ECO:0007669"/>
    <property type="project" value="UniProtKB-KW"/>
</dbReference>
<dbReference type="EMBL" id="JBHLTC010000009">
    <property type="protein sequence ID" value="MFC0624172.1"/>
    <property type="molecule type" value="Genomic_DNA"/>
</dbReference>
<organism evidence="5 6">
    <name type="scientific">Kribbella deserti</name>
    <dbReference type="NCBI Taxonomy" id="1926257"/>
    <lineage>
        <taxon>Bacteria</taxon>
        <taxon>Bacillati</taxon>
        <taxon>Actinomycetota</taxon>
        <taxon>Actinomycetes</taxon>
        <taxon>Propionibacteriales</taxon>
        <taxon>Kribbellaceae</taxon>
        <taxon>Kribbella</taxon>
    </lineage>
</organism>
<gene>
    <name evidence="5" type="ORF">ACFFGN_08865</name>
</gene>
<evidence type="ECO:0000313" key="5">
    <source>
        <dbReference type="EMBL" id="MFC0624172.1"/>
    </source>
</evidence>
<proteinExistence type="predicted"/>
<comment type="caution">
    <text evidence="5">The sequence shown here is derived from an EMBL/GenBank/DDBJ whole genome shotgun (WGS) entry which is preliminary data.</text>
</comment>
<evidence type="ECO:0000256" key="1">
    <source>
        <dbReference type="ARBA" id="ARBA00018232"/>
    </source>
</evidence>
<keyword evidence="3 5" id="KW-0413">Isomerase</keyword>
<feature type="non-terminal residue" evidence="5">
    <location>
        <position position="1"/>
    </location>
</feature>
<evidence type="ECO:0000313" key="6">
    <source>
        <dbReference type="Proteomes" id="UP001589890"/>
    </source>
</evidence>
<evidence type="ECO:0000256" key="3">
    <source>
        <dbReference type="ARBA" id="ARBA00023235"/>
    </source>
</evidence>
<protein>
    <recommendedName>
        <fullName evidence="1">Xylose isomerase</fullName>
    </recommendedName>
</protein>
<dbReference type="InterPro" id="IPR036237">
    <property type="entry name" value="Xyl_isomerase-like_sf"/>
</dbReference>
<keyword evidence="4" id="KW-0119">Carbohydrate metabolism</keyword>
<evidence type="ECO:0000256" key="4">
    <source>
        <dbReference type="ARBA" id="ARBA00023277"/>
    </source>
</evidence>
<accession>A0ABV6QKP0</accession>
<dbReference type="Gene3D" id="3.20.20.150">
    <property type="entry name" value="Divalent-metal-dependent TIM barrel enzymes"/>
    <property type="match status" value="1"/>
</dbReference>
<dbReference type="Proteomes" id="UP001589890">
    <property type="component" value="Unassembled WGS sequence"/>
</dbReference>
<dbReference type="SUPFAM" id="SSF51658">
    <property type="entry name" value="Xylose isomerase-like"/>
    <property type="match status" value="1"/>
</dbReference>
<dbReference type="PROSITE" id="PS51415">
    <property type="entry name" value="XYLOSE_ISOMERASE"/>
    <property type="match status" value="1"/>
</dbReference>
<evidence type="ECO:0000256" key="2">
    <source>
        <dbReference type="ARBA" id="ARBA00022723"/>
    </source>
</evidence>
<keyword evidence="6" id="KW-1185">Reference proteome</keyword>
<sequence>IDLNGQHGPRFDQDLRFGAGNLREAFWTVDTLQGAYDGYVHFDYKPPRTEDVDGVWGTAAACMRNYLILRDKVTAFRADPEVVEALAAARVDELSEPTLGAGETLADVRAETFDPDALAARGLAFERLDQLAMEHLLGVR</sequence>
<reference evidence="5 6" key="1">
    <citation type="submission" date="2024-09" db="EMBL/GenBank/DDBJ databases">
        <authorList>
            <person name="Sun Q."/>
            <person name="Mori K."/>
        </authorList>
    </citation>
    <scope>NUCLEOTIDE SEQUENCE [LARGE SCALE GENOMIC DNA]</scope>
    <source>
        <strain evidence="5 6">CGMCC 1.15906</strain>
    </source>
</reference>
<keyword evidence="2" id="KW-0479">Metal-binding</keyword>
<dbReference type="InterPro" id="IPR001998">
    <property type="entry name" value="Xylose_isomerase"/>
</dbReference>